<protein>
    <recommendedName>
        <fullName evidence="3">NurA domain-containing protein</fullName>
    </recommendedName>
</protein>
<reference evidence="1 2" key="1">
    <citation type="submission" date="2011-05" db="EMBL/GenBank/DDBJ databases">
        <title>Whole genome sequence of Microlunatus phosphovorus NM-1.</title>
        <authorList>
            <person name="Hosoyama A."/>
            <person name="Sasaki K."/>
            <person name="Harada T."/>
            <person name="Igarashi R."/>
            <person name="Kawakoshi A."/>
            <person name="Sasagawa M."/>
            <person name="Fukada J."/>
            <person name="Nakamura S."/>
            <person name="Katano Y."/>
            <person name="Hanada S."/>
            <person name="Kamagata Y."/>
            <person name="Nakamura N."/>
            <person name="Yamazaki S."/>
            <person name="Fujita N."/>
        </authorList>
    </citation>
    <scope>NUCLEOTIDE SEQUENCE [LARGE SCALE GENOMIC DNA]</scope>
    <source>
        <strain evidence="2">ATCC 700054 / DSM 10555 / JCM 9379 / NBRC 101784 / NCIMB 13414 / VKM Ac-1990 / NM-1</strain>
    </source>
</reference>
<dbReference type="AlphaFoldDB" id="F5XGH4"/>
<sequence length="335" mass="36989">MRFAIDAWDPGYGSSLELDGAAETVVQVRTDIELPVDRWVPIPPTPGLEQPSSTVFVDGVRRVEARAWIDDVDPDDPDLIAAEATPALCASYAAGAVCCCDDRAHFLTLELRRGLFTTSNHARDIATWAGIYQAWPVTLKPAQGLMLSLSATLQHRLTELELLVAVNARSLTSDHTDNHANREDSLLIVDGPVRGRAHLTRVLGVIKSHQTAYLEPKLHAMVSRLAARERTPVFLVDTSWDRFTWYLRLPGEPSHPWSGIIRVECAANIPAAEAIALARLSQAVLPRYASVEYKDPRAPQNLYPVAALERELRRRLGHPALLARALRQAAHPTHA</sequence>
<dbReference type="SUPFAM" id="SSF53098">
    <property type="entry name" value="Ribonuclease H-like"/>
    <property type="match status" value="1"/>
</dbReference>
<dbReference type="KEGG" id="mph:MLP_00670"/>
<dbReference type="Proteomes" id="UP000007947">
    <property type="component" value="Chromosome"/>
</dbReference>
<name>F5XGH4_MICPN</name>
<dbReference type="eggNOG" id="COG2380">
    <property type="taxonomic scope" value="Bacteria"/>
</dbReference>
<proteinExistence type="predicted"/>
<dbReference type="InterPro" id="IPR012337">
    <property type="entry name" value="RNaseH-like_sf"/>
</dbReference>
<evidence type="ECO:0008006" key="3">
    <source>
        <dbReference type="Google" id="ProtNLM"/>
    </source>
</evidence>
<evidence type="ECO:0000313" key="2">
    <source>
        <dbReference type="Proteomes" id="UP000007947"/>
    </source>
</evidence>
<dbReference type="OrthoDB" id="255198at2"/>
<gene>
    <name evidence="1" type="ordered locus">MLP_00670</name>
</gene>
<dbReference type="EMBL" id="AP012204">
    <property type="protein sequence ID" value="BAK33081.1"/>
    <property type="molecule type" value="Genomic_DNA"/>
</dbReference>
<evidence type="ECO:0000313" key="1">
    <source>
        <dbReference type="EMBL" id="BAK33081.1"/>
    </source>
</evidence>
<dbReference type="RefSeq" id="WP_013860970.1">
    <property type="nucleotide sequence ID" value="NC_015635.1"/>
</dbReference>
<accession>F5XGH4</accession>
<keyword evidence="2" id="KW-1185">Reference proteome</keyword>
<dbReference type="STRING" id="1032480.MLP_00670"/>
<dbReference type="HOGENOM" id="CLU_069565_0_0_11"/>
<organism evidence="1 2">
    <name type="scientific">Microlunatus phosphovorus (strain ATCC 700054 / DSM 10555 / JCM 9379 / NBRC 101784 / NCIMB 13414 / VKM Ac-1990 / NM-1)</name>
    <dbReference type="NCBI Taxonomy" id="1032480"/>
    <lineage>
        <taxon>Bacteria</taxon>
        <taxon>Bacillati</taxon>
        <taxon>Actinomycetota</taxon>
        <taxon>Actinomycetes</taxon>
        <taxon>Propionibacteriales</taxon>
        <taxon>Propionibacteriaceae</taxon>
        <taxon>Microlunatus</taxon>
    </lineage>
</organism>